<sequence length="42" mass="4718">MGQQKSPPLSYNGGVYQMRLFKEIHPPFNVTIMGIIIIALTI</sequence>
<organism evidence="1">
    <name type="scientific">marine metagenome</name>
    <dbReference type="NCBI Taxonomy" id="408172"/>
    <lineage>
        <taxon>unclassified sequences</taxon>
        <taxon>metagenomes</taxon>
        <taxon>ecological metagenomes</taxon>
    </lineage>
</organism>
<dbReference type="AlphaFoldDB" id="A0A382CTH7"/>
<proteinExistence type="predicted"/>
<accession>A0A382CTH7</accession>
<gene>
    <name evidence="1" type="ORF">METZ01_LOCUS181441</name>
</gene>
<evidence type="ECO:0000313" key="1">
    <source>
        <dbReference type="EMBL" id="SVB28587.1"/>
    </source>
</evidence>
<name>A0A382CTH7_9ZZZZ</name>
<reference evidence="1" key="1">
    <citation type="submission" date="2018-05" db="EMBL/GenBank/DDBJ databases">
        <authorList>
            <person name="Lanie J.A."/>
            <person name="Ng W.-L."/>
            <person name="Kazmierczak K.M."/>
            <person name="Andrzejewski T.M."/>
            <person name="Davidsen T.M."/>
            <person name="Wayne K.J."/>
            <person name="Tettelin H."/>
            <person name="Glass J.I."/>
            <person name="Rusch D."/>
            <person name="Podicherti R."/>
            <person name="Tsui H.-C.T."/>
            <person name="Winkler M.E."/>
        </authorList>
    </citation>
    <scope>NUCLEOTIDE SEQUENCE</scope>
</reference>
<dbReference type="EMBL" id="UINC01035724">
    <property type="protein sequence ID" value="SVB28587.1"/>
    <property type="molecule type" value="Genomic_DNA"/>
</dbReference>
<protein>
    <submittedName>
        <fullName evidence="1">Uncharacterized protein</fullName>
    </submittedName>
</protein>